<gene>
    <name evidence="1" type="ORF">F130042H8_20960</name>
</gene>
<proteinExistence type="predicted"/>
<dbReference type="Proteomes" id="UP001600894">
    <property type="component" value="Unassembled WGS sequence"/>
</dbReference>
<keyword evidence="2" id="KW-1185">Reference proteome</keyword>
<protein>
    <submittedName>
        <fullName evidence="1">Uncharacterized protein</fullName>
    </submittedName>
</protein>
<accession>A0ABQ0AYF7</accession>
<name>A0ABQ0AYF7_9FIRM</name>
<comment type="caution">
    <text evidence="1">The sequence shown here is derived from an EMBL/GenBank/DDBJ whole genome shotgun (WGS) entry which is preliminary data.</text>
</comment>
<evidence type="ECO:0000313" key="2">
    <source>
        <dbReference type="Proteomes" id="UP001600894"/>
    </source>
</evidence>
<organism evidence="1 2">
    <name type="scientific">Enterocloster alcoholdehydrogenati</name>
    <dbReference type="NCBI Taxonomy" id="2547410"/>
    <lineage>
        <taxon>Bacteria</taxon>
        <taxon>Bacillati</taxon>
        <taxon>Bacillota</taxon>
        <taxon>Clostridia</taxon>
        <taxon>Lachnospirales</taxon>
        <taxon>Lachnospiraceae</taxon>
        <taxon>Enterocloster</taxon>
    </lineage>
</organism>
<sequence>MRKLFGHMGSPENRASFFVTKVLQVGNTPIFRACSTEGKIRLQPGIFHKKIVKIVYIKLKSAFDNKLTKIKINNNVIKM</sequence>
<dbReference type="EMBL" id="BAABXL010000001">
    <property type="protein sequence ID" value="GAA6269036.1"/>
    <property type="molecule type" value="Genomic_DNA"/>
</dbReference>
<evidence type="ECO:0000313" key="1">
    <source>
        <dbReference type="EMBL" id="GAA6269036.1"/>
    </source>
</evidence>
<reference evidence="1 2" key="1">
    <citation type="submission" date="2024-04" db="EMBL/GenBank/DDBJ databases">
        <title>Defined microbial consortia suppress multidrug-resistant proinflammatory Enterobacteriaceae via ecological control.</title>
        <authorList>
            <person name="Furuichi M."/>
            <person name="Kawaguchi T."/>
            <person name="Pust M."/>
            <person name="Yasuma K."/>
            <person name="Plichta D."/>
            <person name="Hasegawa N."/>
            <person name="Ohya T."/>
            <person name="Bhattarai S."/>
            <person name="Sasajima S."/>
            <person name="Aoto Y."/>
            <person name="Tuganbaev T."/>
            <person name="Yaginuma M."/>
            <person name="Ueda M."/>
            <person name="Okahashi N."/>
            <person name="Amafuji K."/>
            <person name="Kiridooshi Y."/>
            <person name="Sugita K."/>
            <person name="Strazar M."/>
            <person name="Skelly A."/>
            <person name="Suda W."/>
            <person name="Hattori M."/>
            <person name="Nakamoto N."/>
            <person name="Caballero S."/>
            <person name="Norman J."/>
            <person name="Olle B."/>
            <person name="Tanoue T."/>
            <person name="Arita M."/>
            <person name="Bucci V."/>
            <person name="Atarashi K."/>
            <person name="Xavier R."/>
            <person name="Honda K."/>
        </authorList>
    </citation>
    <scope>NUCLEOTIDE SEQUENCE [LARGE SCALE GENOMIC DNA]</scope>
    <source>
        <strain evidence="2">f13</strain>
    </source>
</reference>